<keyword evidence="1" id="KW-0175">Coiled coil</keyword>
<dbReference type="InterPro" id="IPR049733">
    <property type="entry name" value="CCDC61_N"/>
</dbReference>
<dbReference type="AlphaFoldDB" id="V6LT59"/>
<dbReference type="Proteomes" id="UP000018208">
    <property type="component" value="Unassembled WGS sequence"/>
</dbReference>
<dbReference type="EMBL" id="AUWU02000007">
    <property type="protein sequence ID" value="KAH0570646.1"/>
    <property type="molecule type" value="Genomic_DNA"/>
</dbReference>
<feature type="compositionally biased region" description="Basic and acidic residues" evidence="2">
    <location>
        <begin position="332"/>
        <end position="355"/>
    </location>
</feature>
<dbReference type="OrthoDB" id="568137at2759"/>
<reference evidence="4" key="2">
    <citation type="submission" date="2020-12" db="EMBL/GenBank/DDBJ databases">
        <title>New Spironucleus salmonicida genome in near-complete chromosomes.</title>
        <authorList>
            <person name="Xu F."/>
            <person name="Kurt Z."/>
            <person name="Jimenez-Gonzalez A."/>
            <person name="Astvaldsson A."/>
            <person name="Andersson J.O."/>
            <person name="Svard S.G."/>
        </authorList>
    </citation>
    <scope>NUCLEOTIDE SEQUENCE</scope>
    <source>
        <strain evidence="4">ATCC 50377</strain>
    </source>
</reference>
<proteinExistence type="predicted"/>
<feature type="compositionally biased region" description="Polar residues" evidence="2">
    <location>
        <begin position="283"/>
        <end position="297"/>
    </location>
</feature>
<feature type="coiled-coil region" evidence="1">
    <location>
        <begin position="152"/>
        <end position="244"/>
    </location>
</feature>
<gene>
    <name evidence="3" type="ORF">SS50377_12429</name>
    <name evidence="4" type="ORF">SS50377_26932</name>
</gene>
<accession>V6LT59</accession>
<evidence type="ECO:0000256" key="1">
    <source>
        <dbReference type="SAM" id="Coils"/>
    </source>
</evidence>
<keyword evidence="5" id="KW-1185">Reference proteome</keyword>
<reference evidence="3 4" key="1">
    <citation type="journal article" date="2014" name="PLoS Genet.">
        <title>The Genome of Spironucleus salmonicida Highlights a Fish Pathogen Adapted to Fluctuating Environments.</title>
        <authorList>
            <person name="Xu F."/>
            <person name="Jerlstrom-Hultqvist J."/>
            <person name="Einarsson E."/>
            <person name="Astvaldsson A."/>
            <person name="Svard S.G."/>
            <person name="Andersson J.O."/>
        </authorList>
    </citation>
    <scope>NUCLEOTIDE SEQUENCE</scope>
    <source>
        <strain evidence="4">ATCC 50377</strain>
    </source>
</reference>
<protein>
    <submittedName>
        <fullName evidence="3">Uncharacterized protein</fullName>
    </submittedName>
</protein>
<sequence length="372" mass="43224">MSLLESDSKTVKSATINSRGTNYLLTSIIQHNQLQISLENNNTLDRWSRSFSAKQLDELTAKAGSQRKFSIFINMLLSAMDVGRHSETLKIDVKTPQELIEATKQNQTLLQAEQANRMFVIIAYKAEFEAIFYPLTLDKVNYDLQNQNEAYLLEAYKQSKQEIERLTELNNENLGQVNCQNCTFLEQEISKLERDLEIHEEQQQESLKVANLAVKQKEKYKIKLEKINSEMQKIVEQNRSLLEDNKKMYAKLTGKSRASSKTQRNVSNVSSRASSRSQSPSVDYQSRPTRSQILQQQMREKKAKEEAKKQRSYKNESFSDDSRMSSRRSVQRRTEESDDNSRISRRNSKSEKMDLLKNVNQTIQELKQLVRK</sequence>
<feature type="compositionally biased region" description="Basic and acidic residues" evidence="2">
    <location>
        <begin position="298"/>
        <end position="309"/>
    </location>
</feature>
<evidence type="ECO:0000313" key="4">
    <source>
        <dbReference type="EMBL" id="KAH0570646.1"/>
    </source>
</evidence>
<feature type="compositionally biased region" description="Low complexity" evidence="2">
    <location>
        <begin position="263"/>
        <end position="282"/>
    </location>
</feature>
<dbReference type="VEuPathDB" id="GiardiaDB:SS50377_26932"/>
<evidence type="ECO:0000256" key="2">
    <source>
        <dbReference type="SAM" id="MobiDB-lite"/>
    </source>
</evidence>
<dbReference type="EMBL" id="KI546040">
    <property type="protein sequence ID" value="EST47443.1"/>
    <property type="molecule type" value="Genomic_DNA"/>
</dbReference>
<feature type="region of interest" description="Disordered" evidence="2">
    <location>
        <begin position="252"/>
        <end position="356"/>
    </location>
</feature>
<evidence type="ECO:0000313" key="3">
    <source>
        <dbReference type="EMBL" id="EST47443.1"/>
    </source>
</evidence>
<dbReference type="CDD" id="cd22284">
    <property type="entry name" value="HD_CCDC61_N"/>
    <property type="match status" value="1"/>
</dbReference>
<name>V6LT59_9EUKA</name>
<evidence type="ECO:0000313" key="5">
    <source>
        <dbReference type="Proteomes" id="UP000018208"/>
    </source>
</evidence>
<organism evidence="3">
    <name type="scientific">Spironucleus salmonicida</name>
    <dbReference type="NCBI Taxonomy" id="348837"/>
    <lineage>
        <taxon>Eukaryota</taxon>
        <taxon>Metamonada</taxon>
        <taxon>Diplomonadida</taxon>
        <taxon>Hexamitidae</taxon>
        <taxon>Hexamitinae</taxon>
        <taxon>Spironucleus</taxon>
    </lineage>
</organism>